<dbReference type="RefSeq" id="WP_407326247.1">
    <property type="nucleotide sequence ID" value="NZ_CP136865.1"/>
</dbReference>
<evidence type="ECO:0000313" key="3">
    <source>
        <dbReference type="Proteomes" id="UP001626549"/>
    </source>
</evidence>
<dbReference type="Proteomes" id="UP001626549">
    <property type="component" value="Chromosome"/>
</dbReference>
<feature type="domain" description="DUF2268" evidence="1">
    <location>
        <begin position="40"/>
        <end position="209"/>
    </location>
</feature>
<gene>
    <name evidence="2" type="ORF">R0137_09810</name>
</gene>
<sequence>MALTPHILNSSGRFDSHLELLQEQVELSIETVSKHLTIDADVCISHSSTHCNKELGIGGFAFTPNLMQIFLDVDHKNFVNAVNTEILCVLAHEAHHCKRMGAVPNDYSLIDSMVTEGLACQCELDIGGGNKSSFIPDSVIASTNNLISVMLPHLKETEYCFDTYFLGKDPEKLPKYAGFAVGFDIVGRYLKANGMSAADAASVPAIEFLPYATTT</sequence>
<keyword evidence="2" id="KW-0378">Hydrolase</keyword>
<accession>A0ABZ0I9T9</accession>
<protein>
    <submittedName>
        <fullName evidence="2">DUF2268 domain-containing putative Zn-dependent protease</fullName>
    </submittedName>
</protein>
<dbReference type="GO" id="GO:0006508">
    <property type="term" value="P:proteolysis"/>
    <property type="evidence" value="ECO:0007669"/>
    <property type="project" value="UniProtKB-KW"/>
</dbReference>
<dbReference type="Pfam" id="PF10026">
    <property type="entry name" value="DUF2268"/>
    <property type="match status" value="1"/>
</dbReference>
<keyword evidence="3" id="KW-1185">Reference proteome</keyword>
<evidence type="ECO:0000313" key="2">
    <source>
        <dbReference type="EMBL" id="WOJ95549.1"/>
    </source>
</evidence>
<name>A0ABZ0I9T9_9GAMM</name>
<proteinExistence type="predicted"/>
<reference evidence="2 3" key="1">
    <citation type="submission" date="2023-10" db="EMBL/GenBank/DDBJ databases">
        <title>Two novel species belonging to the OM43/NOR5 clade.</title>
        <authorList>
            <person name="Park M."/>
        </authorList>
    </citation>
    <scope>NUCLEOTIDE SEQUENCE [LARGE SCALE GENOMIC DNA]</scope>
    <source>
        <strain evidence="2 3">IMCC45268</strain>
    </source>
</reference>
<dbReference type="EMBL" id="CP136865">
    <property type="protein sequence ID" value="WOJ95549.1"/>
    <property type="molecule type" value="Genomic_DNA"/>
</dbReference>
<dbReference type="InterPro" id="IPR018728">
    <property type="entry name" value="DUF2268"/>
</dbReference>
<dbReference type="GO" id="GO:0008233">
    <property type="term" value="F:peptidase activity"/>
    <property type="evidence" value="ECO:0007669"/>
    <property type="project" value="UniProtKB-KW"/>
</dbReference>
<organism evidence="2 3">
    <name type="scientific">Congregibacter brevis</name>
    <dbReference type="NCBI Taxonomy" id="3081201"/>
    <lineage>
        <taxon>Bacteria</taxon>
        <taxon>Pseudomonadati</taxon>
        <taxon>Pseudomonadota</taxon>
        <taxon>Gammaproteobacteria</taxon>
        <taxon>Cellvibrionales</taxon>
        <taxon>Halieaceae</taxon>
        <taxon>Congregibacter</taxon>
    </lineage>
</organism>
<keyword evidence="2" id="KW-0645">Protease</keyword>
<evidence type="ECO:0000259" key="1">
    <source>
        <dbReference type="Pfam" id="PF10026"/>
    </source>
</evidence>